<dbReference type="InterPro" id="IPR000871">
    <property type="entry name" value="Beta-lactam_class-A"/>
</dbReference>
<dbReference type="EMBL" id="JBHTIS010002507">
    <property type="protein sequence ID" value="MFD1049954.1"/>
    <property type="molecule type" value="Genomic_DNA"/>
</dbReference>
<gene>
    <name evidence="2" type="ORF">ACFQ1S_32690</name>
</gene>
<evidence type="ECO:0000313" key="2">
    <source>
        <dbReference type="EMBL" id="MFD1049954.1"/>
    </source>
</evidence>
<dbReference type="GO" id="GO:0016787">
    <property type="term" value="F:hydrolase activity"/>
    <property type="evidence" value="ECO:0007669"/>
    <property type="project" value="UniProtKB-KW"/>
</dbReference>
<reference evidence="3" key="1">
    <citation type="journal article" date="2019" name="Int. J. Syst. Evol. Microbiol.">
        <title>The Global Catalogue of Microorganisms (GCM) 10K type strain sequencing project: providing services to taxonomists for standard genome sequencing and annotation.</title>
        <authorList>
            <consortium name="The Broad Institute Genomics Platform"/>
            <consortium name="The Broad Institute Genome Sequencing Center for Infectious Disease"/>
            <person name="Wu L."/>
            <person name="Ma J."/>
        </authorList>
    </citation>
    <scope>NUCLEOTIDE SEQUENCE [LARGE SCALE GENOMIC DNA]</scope>
    <source>
        <strain evidence="3">JCM 31486</strain>
    </source>
</reference>
<feature type="domain" description="Beta-lactamase class A catalytic" evidence="1">
    <location>
        <begin position="74"/>
        <end position="213"/>
    </location>
</feature>
<organism evidence="2 3">
    <name type="scientific">Kibdelosporangium lantanae</name>
    <dbReference type="NCBI Taxonomy" id="1497396"/>
    <lineage>
        <taxon>Bacteria</taxon>
        <taxon>Bacillati</taxon>
        <taxon>Actinomycetota</taxon>
        <taxon>Actinomycetes</taxon>
        <taxon>Pseudonocardiales</taxon>
        <taxon>Pseudonocardiaceae</taxon>
        <taxon>Kibdelosporangium</taxon>
    </lineage>
</organism>
<sequence>RPHLRTRPEYAADMLAAGMNAVPKGVTVGAAVLDLTSGELETDGQDEFYTASLSKLMLVVDMLDRGVDLSTSDDQLIARALSVSDDNAMNALWEKFDGPEAMTRVADNLGLTGTSTPDDPTQWGETVVSPADYAHLYQHILTDMSEDHRDLVVGDLSAAQPTAADGFPQFFGLLGQEANVYAKQGWMYYGSKLYLHSAGVVHDDTGDYVVVLMSVQPVTSVTAAEAAVNNVGASMLKVLAGDS</sequence>
<protein>
    <submittedName>
        <fullName evidence="2">Serine hydrolase</fullName>
    </submittedName>
</protein>
<evidence type="ECO:0000313" key="3">
    <source>
        <dbReference type="Proteomes" id="UP001597045"/>
    </source>
</evidence>
<proteinExistence type="predicted"/>
<name>A0ABW3MJX8_9PSEU</name>
<accession>A0ABW3MJX8</accession>
<dbReference type="PANTHER" id="PTHR35333">
    <property type="entry name" value="BETA-LACTAMASE"/>
    <property type="match status" value="1"/>
</dbReference>
<dbReference type="PANTHER" id="PTHR35333:SF3">
    <property type="entry name" value="BETA-LACTAMASE-TYPE TRANSPEPTIDASE FOLD CONTAINING PROTEIN"/>
    <property type="match status" value="1"/>
</dbReference>
<dbReference type="Gene3D" id="3.40.710.10">
    <property type="entry name" value="DD-peptidase/beta-lactamase superfamily"/>
    <property type="match status" value="1"/>
</dbReference>
<evidence type="ECO:0000259" key="1">
    <source>
        <dbReference type="Pfam" id="PF13354"/>
    </source>
</evidence>
<feature type="non-terminal residue" evidence="2">
    <location>
        <position position="1"/>
    </location>
</feature>
<dbReference type="SUPFAM" id="SSF56601">
    <property type="entry name" value="beta-lactamase/transpeptidase-like"/>
    <property type="match status" value="1"/>
</dbReference>
<keyword evidence="3" id="KW-1185">Reference proteome</keyword>
<comment type="caution">
    <text evidence="2">The sequence shown here is derived from an EMBL/GenBank/DDBJ whole genome shotgun (WGS) entry which is preliminary data.</text>
</comment>
<dbReference type="Proteomes" id="UP001597045">
    <property type="component" value="Unassembled WGS sequence"/>
</dbReference>
<dbReference type="InterPro" id="IPR045155">
    <property type="entry name" value="Beta-lactam_cat"/>
</dbReference>
<dbReference type="Pfam" id="PF13354">
    <property type="entry name" value="Beta-lactamase2"/>
    <property type="match status" value="1"/>
</dbReference>
<keyword evidence="2" id="KW-0378">Hydrolase</keyword>
<dbReference type="InterPro" id="IPR012338">
    <property type="entry name" value="Beta-lactam/transpept-like"/>
</dbReference>